<dbReference type="OrthoDB" id="43745at2759"/>
<feature type="region of interest" description="Disordered" evidence="1">
    <location>
        <begin position="298"/>
        <end position="319"/>
    </location>
</feature>
<dbReference type="InParanoid" id="A0A1E7ERY0"/>
<feature type="signal peptide" evidence="2">
    <location>
        <begin position="1"/>
        <end position="29"/>
    </location>
</feature>
<proteinExistence type="predicted"/>
<dbReference type="Proteomes" id="UP000095751">
    <property type="component" value="Unassembled WGS sequence"/>
</dbReference>
<dbReference type="KEGG" id="fcy:FRACYDRAFT_249446"/>
<keyword evidence="2" id="KW-0732">Signal</keyword>
<evidence type="ECO:0000256" key="2">
    <source>
        <dbReference type="SAM" id="SignalP"/>
    </source>
</evidence>
<feature type="region of interest" description="Disordered" evidence="1">
    <location>
        <begin position="151"/>
        <end position="173"/>
    </location>
</feature>
<name>A0A1E7ERY0_9STRA</name>
<feature type="region of interest" description="Disordered" evidence="1">
    <location>
        <begin position="61"/>
        <end position="94"/>
    </location>
</feature>
<keyword evidence="4" id="KW-1185">Reference proteome</keyword>
<evidence type="ECO:0000313" key="3">
    <source>
        <dbReference type="EMBL" id="OEU08554.1"/>
    </source>
</evidence>
<evidence type="ECO:0000256" key="1">
    <source>
        <dbReference type="SAM" id="MobiDB-lite"/>
    </source>
</evidence>
<feature type="compositionally biased region" description="Low complexity" evidence="1">
    <location>
        <begin position="74"/>
        <end position="94"/>
    </location>
</feature>
<sequence length="319" mass="34352">MRINNCTTLFILSLLLLEAITIITTTTEAFVHIPNTIGSPVITTKSSVLLFAAATKKKNNNNKKKGGGGGFGISGTTKSSNNNGSSDSGTTTTSTTTTTAKLIAAAADKNSLEQKWDAFASITDLEIKPTGNPEEDDKYDHFEVVDVFVRSGGSGGSGSTTSSDDDNDSKASGNSNAGWYRIGKVCAIGIEYGGTTSIEAALVLQKGLILWTSVHMRRELMAKGSSAASSLELGYISPPILYMGCDTDKPMDEDEVQQYLKIVDKKLLSAEELSKVQSNTYGFRPDWNPPGFTYKRREKAAMKKKNSNKKKTLEEILDE</sequence>
<feature type="compositionally biased region" description="Basic residues" evidence="1">
    <location>
        <begin position="298"/>
        <end position="310"/>
    </location>
</feature>
<organism evidence="3 4">
    <name type="scientific">Fragilariopsis cylindrus CCMP1102</name>
    <dbReference type="NCBI Taxonomy" id="635003"/>
    <lineage>
        <taxon>Eukaryota</taxon>
        <taxon>Sar</taxon>
        <taxon>Stramenopiles</taxon>
        <taxon>Ochrophyta</taxon>
        <taxon>Bacillariophyta</taxon>
        <taxon>Bacillariophyceae</taxon>
        <taxon>Bacillariophycidae</taxon>
        <taxon>Bacillariales</taxon>
        <taxon>Bacillariaceae</taxon>
        <taxon>Fragilariopsis</taxon>
    </lineage>
</organism>
<feature type="chain" id="PRO_5009192171" evidence="2">
    <location>
        <begin position="30"/>
        <end position="319"/>
    </location>
</feature>
<dbReference type="AlphaFoldDB" id="A0A1E7ERY0"/>
<reference evidence="3 4" key="1">
    <citation type="submission" date="2016-09" db="EMBL/GenBank/DDBJ databases">
        <title>Extensive genetic diversity and differential bi-allelic expression allows diatom success in the polar Southern Ocean.</title>
        <authorList>
            <consortium name="DOE Joint Genome Institute"/>
            <person name="Mock T."/>
            <person name="Otillar R.P."/>
            <person name="Strauss J."/>
            <person name="Dupont C."/>
            <person name="Frickenhaus S."/>
            <person name="Maumus F."/>
            <person name="Mcmullan M."/>
            <person name="Sanges R."/>
            <person name="Schmutz J."/>
            <person name="Toseland A."/>
            <person name="Valas R."/>
            <person name="Veluchamy A."/>
            <person name="Ward B.J."/>
            <person name="Allen A."/>
            <person name="Barry K."/>
            <person name="Falciatore A."/>
            <person name="Ferrante M."/>
            <person name="Fortunato A.E."/>
            <person name="Gloeckner G."/>
            <person name="Gruber A."/>
            <person name="Hipkin R."/>
            <person name="Janech M."/>
            <person name="Kroth P."/>
            <person name="Leese F."/>
            <person name="Lindquist E."/>
            <person name="Lyon B.R."/>
            <person name="Martin J."/>
            <person name="Mayer C."/>
            <person name="Parker M."/>
            <person name="Quesneville H."/>
            <person name="Raymond J."/>
            <person name="Uhlig C."/>
            <person name="Valentin K.U."/>
            <person name="Worden A.Z."/>
            <person name="Armbrust E.V."/>
            <person name="Bowler C."/>
            <person name="Green B."/>
            <person name="Moulton V."/>
            <person name="Van Oosterhout C."/>
            <person name="Grigoriev I."/>
        </authorList>
    </citation>
    <scope>NUCLEOTIDE SEQUENCE [LARGE SCALE GENOMIC DNA]</scope>
    <source>
        <strain evidence="3 4">CCMP1102</strain>
    </source>
</reference>
<gene>
    <name evidence="3" type="ORF">FRACYDRAFT_249446</name>
</gene>
<dbReference type="EMBL" id="KV784379">
    <property type="protein sequence ID" value="OEU08554.1"/>
    <property type="molecule type" value="Genomic_DNA"/>
</dbReference>
<accession>A0A1E7ERY0</accession>
<evidence type="ECO:0000313" key="4">
    <source>
        <dbReference type="Proteomes" id="UP000095751"/>
    </source>
</evidence>
<protein>
    <submittedName>
        <fullName evidence="3">Uncharacterized protein</fullName>
    </submittedName>
</protein>